<dbReference type="KEGG" id="dpp:DICPUDRAFT_77095"/>
<dbReference type="AlphaFoldDB" id="F0ZFK7"/>
<protein>
    <submittedName>
        <fullName evidence="1">Uncharacterized protein</fullName>
    </submittedName>
</protein>
<name>F0ZFK7_DICPU</name>
<evidence type="ECO:0000313" key="2">
    <source>
        <dbReference type="Proteomes" id="UP000001064"/>
    </source>
</evidence>
<dbReference type="EMBL" id="GL871003">
    <property type="protein sequence ID" value="EGC37314.1"/>
    <property type="molecule type" value="Genomic_DNA"/>
</dbReference>
<evidence type="ECO:0000313" key="1">
    <source>
        <dbReference type="EMBL" id="EGC37314.1"/>
    </source>
</evidence>
<dbReference type="InParanoid" id="F0ZFK7"/>
<dbReference type="GeneID" id="10500131"/>
<keyword evidence="2" id="KW-1185">Reference proteome</keyword>
<sequence>MIQIIILFLITFVLVVYLKCFSPLKLYCKKNKKNTKNNNSKGTYSHNTPSPQYAVSLTSYLEQRLRQESTYPYVAQNSPPVQHSQYYNQPQQSFMNSPAPQSFNSPPIQKSQYFYNQPQKNYMYSPAPQSFNSQPFQQSQYYYNQPQHSYMYSPVPQSFNSQPVQQSRYYYSQPQQMHNRY</sequence>
<dbReference type="Proteomes" id="UP000001064">
    <property type="component" value="Unassembled WGS sequence"/>
</dbReference>
<dbReference type="RefSeq" id="XP_003286202.1">
    <property type="nucleotide sequence ID" value="XM_003286154.1"/>
</dbReference>
<reference evidence="2" key="1">
    <citation type="journal article" date="2011" name="Genome Biol.">
        <title>Comparative genomics of the social amoebae Dictyostelium discoideum and Dictyostelium purpureum.</title>
        <authorList>
            <consortium name="US DOE Joint Genome Institute (JGI-PGF)"/>
            <person name="Sucgang R."/>
            <person name="Kuo A."/>
            <person name="Tian X."/>
            <person name="Salerno W."/>
            <person name="Parikh A."/>
            <person name="Feasley C.L."/>
            <person name="Dalin E."/>
            <person name="Tu H."/>
            <person name="Huang E."/>
            <person name="Barry K."/>
            <person name="Lindquist E."/>
            <person name="Shapiro H."/>
            <person name="Bruce D."/>
            <person name="Schmutz J."/>
            <person name="Salamov A."/>
            <person name="Fey P."/>
            <person name="Gaudet P."/>
            <person name="Anjard C."/>
            <person name="Babu M.M."/>
            <person name="Basu S."/>
            <person name="Bushmanova Y."/>
            <person name="van der Wel H."/>
            <person name="Katoh-Kurasawa M."/>
            <person name="Dinh C."/>
            <person name="Coutinho P.M."/>
            <person name="Saito T."/>
            <person name="Elias M."/>
            <person name="Schaap P."/>
            <person name="Kay R.R."/>
            <person name="Henrissat B."/>
            <person name="Eichinger L."/>
            <person name="Rivero F."/>
            <person name="Putnam N.H."/>
            <person name="West C.M."/>
            <person name="Loomis W.F."/>
            <person name="Chisholm R.L."/>
            <person name="Shaulsky G."/>
            <person name="Strassmann J.E."/>
            <person name="Queller D.C."/>
            <person name="Kuspa A."/>
            <person name="Grigoriev I.V."/>
        </authorList>
    </citation>
    <scope>NUCLEOTIDE SEQUENCE [LARGE SCALE GENOMIC DNA]</scope>
    <source>
        <strain evidence="2">QSDP1</strain>
    </source>
</reference>
<gene>
    <name evidence="1" type="ORF">DICPUDRAFT_77095</name>
</gene>
<accession>F0ZFK7</accession>
<proteinExistence type="predicted"/>
<organism evidence="1 2">
    <name type="scientific">Dictyostelium purpureum</name>
    <name type="common">Slime mold</name>
    <dbReference type="NCBI Taxonomy" id="5786"/>
    <lineage>
        <taxon>Eukaryota</taxon>
        <taxon>Amoebozoa</taxon>
        <taxon>Evosea</taxon>
        <taxon>Eumycetozoa</taxon>
        <taxon>Dictyostelia</taxon>
        <taxon>Dictyosteliales</taxon>
        <taxon>Dictyosteliaceae</taxon>
        <taxon>Dictyostelium</taxon>
    </lineage>
</organism>
<dbReference type="VEuPathDB" id="AmoebaDB:DICPUDRAFT_77095"/>